<dbReference type="GO" id="GO:0005524">
    <property type="term" value="F:ATP binding"/>
    <property type="evidence" value="ECO:0007669"/>
    <property type="project" value="UniProtKB-UniRule"/>
</dbReference>
<dbReference type="GO" id="GO:0004672">
    <property type="term" value="F:protein kinase activity"/>
    <property type="evidence" value="ECO:0007669"/>
    <property type="project" value="InterPro"/>
</dbReference>
<keyword evidence="11" id="KW-0808">Transferase</keyword>
<evidence type="ECO:0000259" key="9">
    <source>
        <dbReference type="PROSITE" id="PS50011"/>
    </source>
</evidence>
<dbReference type="InterPro" id="IPR015661">
    <property type="entry name" value="Bub1/Mad3"/>
</dbReference>
<dbReference type="InterPro" id="IPR000719">
    <property type="entry name" value="Prot_kinase_dom"/>
</dbReference>
<dbReference type="STRING" id="10195.A0A3M7T621"/>
<dbReference type="EMBL" id="REGN01000224">
    <property type="protein sequence ID" value="RNA43421.1"/>
    <property type="molecule type" value="Genomic_DNA"/>
</dbReference>
<evidence type="ECO:0000256" key="5">
    <source>
        <dbReference type="ARBA" id="ARBA00022840"/>
    </source>
</evidence>
<evidence type="ECO:0000256" key="7">
    <source>
        <dbReference type="PROSITE-ProRule" id="PRU10141"/>
    </source>
</evidence>
<dbReference type="OrthoDB" id="248495at2759"/>
<dbReference type="GO" id="GO:0000776">
    <property type="term" value="C:kinetochore"/>
    <property type="evidence" value="ECO:0007669"/>
    <property type="project" value="UniProtKB-KW"/>
</dbReference>
<dbReference type="Gene3D" id="1.25.40.430">
    <property type="match status" value="1"/>
</dbReference>
<keyword evidence="2" id="KW-0158">Chromosome</keyword>
<reference evidence="11 12" key="1">
    <citation type="journal article" date="2018" name="Sci. Rep.">
        <title>Genomic signatures of local adaptation to the degree of environmental predictability in rotifers.</title>
        <authorList>
            <person name="Franch-Gras L."/>
            <person name="Hahn C."/>
            <person name="Garcia-Roger E.M."/>
            <person name="Carmona M.J."/>
            <person name="Serra M."/>
            <person name="Gomez A."/>
        </authorList>
    </citation>
    <scope>NUCLEOTIDE SEQUENCE [LARGE SCALE GENOMIC DNA]</scope>
    <source>
        <strain evidence="11">HYR1</strain>
    </source>
</reference>
<dbReference type="GO" id="GO:0032991">
    <property type="term" value="C:protein-containing complex"/>
    <property type="evidence" value="ECO:0007669"/>
    <property type="project" value="UniProtKB-ARBA"/>
</dbReference>
<keyword evidence="5 7" id="KW-0067">ATP-binding</keyword>
<feature type="domain" description="Protein kinase" evidence="9">
    <location>
        <begin position="848"/>
        <end position="1153"/>
    </location>
</feature>
<proteinExistence type="predicted"/>
<dbReference type="Proteomes" id="UP000276133">
    <property type="component" value="Unassembled WGS sequence"/>
</dbReference>
<dbReference type="GO" id="GO:0051754">
    <property type="term" value="P:meiotic sister chromatid cohesion, centromeric"/>
    <property type="evidence" value="ECO:0007669"/>
    <property type="project" value="TreeGrafter"/>
</dbReference>
<protein>
    <submittedName>
        <fullName evidence="11">Mitotic checkpoint serine threonine-kinase BUB1</fullName>
    </submittedName>
</protein>
<evidence type="ECO:0000256" key="6">
    <source>
        <dbReference type="ARBA" id="ARBA00023328"/>
    </source>
</evidence>
<keyword evidence="11" id="KW-0418">Kinase</keyword>
<feature type="coiled-coil region" evidence="8">
    <location>
        <begin position="220"/>
        <end position="261"/>
    </location>
</feature>
<dbReference type="InterPro" id="IPR011009">
    <property type="entry name" value="Kinase-like_dom_sf"/>
</dbReference>
<dbReference type="SMART" id="SM00220">
    <property type="entry name" value="S_TKc"/>
    <property type="match status" value="1"/>
</dbReference>
<gene>
    <name evidence="11" type="ORF">BpHYR1_039716</name>
</gene>
<dbReference type="SUPFAM" id="SSF56112">
    <property type="entry name" value="Protein kinase-like (PK-like)"/>
    <property type="match status" value="1"/>
</dbReference>
<evidence type="ECO:0000259" key="10">
    <source>
        <dbReference type="PROSITE" id="PS51489"/>
    </source>
</evidence>
<evidence type="ECO:0000256" key="3">
    <source>
        <dbReference type="ARBA" id="ARBA00022741"/>
    </source>
</evidence>
<keyword evidence="6" id="KW-0137">Centromere</keyword>
<dbReference type="InterPro" id="IPR013212">
    <property type="entry name" value="Mad3/Bub1_I"/>
</dbReference>
<organism evidence="11 12">
    <name type="scientific">Brachionus plicatilis</name>
    <name type="common">Marine rotifer</name>
    <name type="synonym">Brachionus muelleri</name>
    <dbReference type="NCBI Taxonomy" id="10195"/>
    <lineage>
        <taxon>Eukaryota</taxon>
        <taxon>Metazoa</taxon>
        <taxon>Spiralia</taxon>
        <taxon>Gnathifera</taxon>
        <taxon>Rotifera</taxon>
        <taxon>Eurotatoria</taxon>
        <taxon>Monogononta</taxon>
        <taxon>Pseudotrocha</taxon>
        <taxon>Ploima</taxon>
        <taxon>Brachionidae</taxon>
        <taxon>Brachionus</taxon>
    </lineage>
</organism>
<feature type="binding site" evidence="7">
    <location>
        <position position="877"/>
    </location>
    <ligand>
        <name>ATP</name>
        <dbReference type="ChEBI" id="CHEBI:30616"/>
    </ligand>
</feature>
<evidence type="ECO:0000256" key="1">
    <source>
        <dbReference type="ARBA" id="ARBA00004629"/>
    </source>
</evidence>
<sequence length="1153" mass="135386">MSKKDQENINPIDQQGTKTDLEEQSYLNQIRSHYEKEIQRRHEDNIDVWLRYVEWSDQLYTNKQIKKSEIIEVYNQALTNCKKNKTYQNDHRLLKIFIDYINKHEARKLDWLSWMNKHKYCVKLGQFYIEYAKILEGIERPKAFILLRNALKANVMDNEQSKLVTDYLEDLRDRAYEESNQNTEKQEEEKINEIKFAFSYLMLKPDPNSEEEFQFEEIRARKYNALYEVKQKEQQKYEKKIQDLEKRIHELENKKSSSEMATNTSIVQKSLPNKSDHHNNFTINKNCNRQSFLGATNNTTAFNNTNFTDVTHFNNDTDDMILSEDEEDFNNKTKTLRPQNQISLQVPSNLLVTNYETEVTLANVKNSMLTTFAEPSVSNKTITARTTEARMMAEKIFNQTDNTVFEKTDVDTNTLPSISIYKDPTVLSETQNIDSTKRDQSIPLVNDENAKHENITKNINQDGSMFVYDDKVEGKDRRPLGIIADFEPKSINNSLNLIINESTTSITKFMEFEPPAASTRSIKPLLKKMNQFNDQNMLETIMDTTFDKEVEKLEEEKRCDEEKEKLLTAHLNTTDKEKNLSKIIAQDLDTQTKWSDNLQKTQKQIKFEMVVNNISASSSQKTNNTGIQWDFIDMSYVEVENSVKKQKLEHSSKLNFTQNQTMQNLTVPNLTVPLFSQTEMEEYHETFSHDHSEELTQQNLQQRFNDDYYKLYYNHSMFNKTSLNVSKVMIDQMIDKENNDEKEDAVSEKETTLAENDSHTVSTKASLFASNMDNSLSILSNESTTVQNLNETLMAAIKEPFNIDVKNKLLDKGPIEMLRKNPNFATLKVKAPTIREKIFVSLKDKIDYKIIKEIGKGAFAKIYLIERKDTKKKMALKVDKQATSWEFYITENLHERLKKMLDEKIMKVNVMESFIRMDQFIKYQDGCFSSMNYYTYGSLLDLINFHVVNDAMYPMFPYWFVLYLTLEMLYIIQYLHKANIIHADIKPDNLIVNSLPDSISYFDPTKTKCLVLIDFNRSIDLNLLGMNIEFEAKVDNKSLLIPEMKEKKPWSFQVDFYGILCSIHCVVFKKYMKTYKEKDRNRFVGSFPRGYDKMFDRLFDTYLNVPSCNEFPDIDSKFIENLKKLFMSELTQSFTKSKKYLTALKEHFHKKNV</sequence>
<dbReference type="InterPro" id="IPR008271">
    <property type="entry name" value="Ser/Thr_kinase_AS"/>
</dbReference>
<comment type="caution">
    <text evidence="11">The sequence shown here is derived from an EMBL/GenBank/DDBJ whole genome shotgun (WGS) entry which is preliminary data.</text>
</comment>
<dbReference type="PANTHER" id="PTHR14030:SF4">
    <property type="entry name" value="BUB1 KINASE, ISOFORM A-RELATED"/>
    <property type="match status" value="1"/>
</dbReference>
<evidence type="ECO:0000256" key="8">
    <source>
        <dbReference type="SAM" id="Coils"/>
    </source>
</evidence>
<dbReference type="PANTHER" id="PTHR14030">
    <property type="entry name" value="MITOTIC CHECKPOINT SERINE/THREONINE-PROTEIN KINASE BUB1"/>
    <property type="match status" value="1"/>
</dbReference>
<dbReference type="PROSITE" id="PS00108">
    <property type="entry name" value="PROTEIN_KINASE_ST"/>
    <property type="match status" value="1"/>
</dbReference>
<evidence type="ECO:0000256" key="4">
    <source>
        <dbReference type="ARBA" id="ARBA00022838"/>
    </source>
</evidence>
<keyword evidence="3 7" id="KW-0547">Nucleotide-binding</keyword>
<name>A0A3M7T621_BRAPC</name>
<dbReference type="GO" id="GO:0007094">
    <property type="term" value="P:mitotic spindle assembly checkpoint signaling"/>
    <property type="evidence" value="ECO:0007669"/>
    <property type="project" value="InterPro"/>
</dbReference>
<comment type="subcellular location">
    <subcellularLocation>
        <location evidence="1">Chromosome</location>
        <location evidence="1">Centromere</location>
        <location evidence="1">Kinetochore</location>
    </subcellularLocation>
</comment>
<keyword evidence="8" id="KW-0175">Coiled coil</keyword>
<evidence type="ECO:0000313" key="11">
    <source>
        <dbReference type="EMBL" id="RNA43421.1"/>
    </source>
</evidence>
<dbReference type="InterPro" id="IPR017441">
    <property type="entry name" value="Protein_kinase_ATP_BS"/>
</dbReference>
<dbReference type="AlphaFoldDB" id="A0A3M7T621"/>
<evidence type="ECO:0000256" key="2">
    <source>
        <dbReference type="ARBA" id="ARBA00022454"/>
    </source>
</evidence>
<dbReference type="PROSITE" id="PS00107">
    <property type="entry name" value="PROTEIN_KINASE_ATP"/>
    <property type="match status" value="1"/>
</dbReference>
<dbReference type="Pfam" id="PF08311">
    <property type="entry name" value="Mad3_BUB1_I"/>
    <property type="match status" value="1"/>
</dbReference>
<evidence type="ECO:0000313" key="12">
    <source>
        <dbReference type="Proteomes" id="UP000276133"/>
    </source>
</evidence>
<accession>A0A3M7T621</accession>
<feature type="domain" description="BUB1 N-terminal" evidence="10">
    <location>
        <begin position="34"/>
        <end position="191"/>
    </location>
</feature>
<dbReference type="Gene3D" id="1.10.510.10">
    <property type="entry name" value="Transferase(Phosphotransferase) domain 1"/>
    <property type="match status" value="1"/>
</dbReference>
<dbReference type="PROSITE" id="PS50011">
    <property type="entry name" value="PROTEIN_KINASE_DOM"/>
    <property type="match status" value="1"/>
</dbReference>
<dbReference type="PROSITE" id="PS51489">
    <property type="entry name" value="BUB1_N"/>
    <property type="match status" value="1"/>
</dbReference>
<keyword evidence="4" id="KW-0995">Kinetochore</keyword>
<dbReference type="Pfam" id="PF00069">
    <property type="entry name" value="Pkinase"/>
    <property type="match status" value="1"/>
</dbReference>
<dbReference type="SMART" id="SM00777">
    <property type="entry name" value="Mad3_BUB1_I"/>
    <property type="match status" value="1"/>
</dbReference>
<keyword evidence="12" id="KW-1185">Reference proteome</keyword>